<evidence type="ECO:0000256" key="6">
    <source>
        <dbReference type="PIRSR" id="PIRSR000106-2"/>
    </source>
</evidence>
<accession>A0AAN9U1S9</accession>
<dbReference type="SMART" id="SM00919">
    <property type="entry name" value="Malic_M"/>
    <property type="match status" value="1"/>
</dbReference>
<evidence type="ECO:0000313" key="11">
    <source>
        <dbReference type="EMBL" id="KAK7602678.1"/>
    </source>
</evidence>
<feature type="domain" description="Malic enzyme N-terminal" evidence="10">
    <location>
        <begin position="69"/>
        <end position="251"/>
    </location>
</feature>
<dbReference type="GO" id="GO:0004473">
    <property type="term" value="F:malate dehydrogenase (decarboxylating) (NADP+) activity"/>
    <property type="evidence" value="ECO:0007669"/>
    <property type="project" value="TreeGrafter"/>
</dbReference>
<dbReference type="Proteomes" id="UP001367676">
    <property type="component" value="Unassembled WGS sequence"/>
</dbReference>
<dbReference type="InterPro" id="IPR001891">
    <property type="entry name" value="Malic_OxRdtase"/>
</dbReference>
<keyword evidence="12" id="KW-1185">Reference proteome</keyword>
<evidence type="ECO:0000256" key="2">
    <source>
        <dbReference type="ARBA" id="ARBA00008785"/>
    </source>
</evidence>
<evidence type="ECO:0000259" key="10">
    <source>
        <dbReference type="SMART" id="SM01274"/>
    </source>
</evidence>
<keyword evidence="4 8" id="KW-0560">Oxidoreductase</keyword>
<feature type="binding site" evidence="7">
    <location>
        <position position="260"/>
    </location>
    <ligand>
        <name>a divalent metal cation</name>
        <dbReference type="ChEBI" id="CHEBI:60240"/>
    </ligand>
</feature>
<dbReference type="FunFam" id="3.40.50.720:FF:000060">
    <property type="entry name" value="Malic enzyme"/>
    <property type="match status" value="1"/>
</dbReference>
<reference evidence="11 12" key="1">
    <citation type="submission" date="2024-03" db="EMBL/GenBank/DDBJ databases">
        <title>Adaptation during the transition from Ophiocordyceps entomopathogen to insect associate is accompanied by gene loss and intensified selection.</title>
        <authorList>
            <person name="Ward C.M."/>
            <person name="Onetto C.A."/>
            <person name="Borneman A.R."/>
        </authorList>
    </citation>
    <scope>NUCLEOTIDE SEQUENCE [LARGE SCALE GENOMIC DNA]</scope>
    <source>
        <strain evidence="11">AWRI1</strain>
        <tissue evidence="11">Single Adult Female</tissue>
    </source>
</reference>
<feature type="binding site" evidence="6">
    <location>
        <position position="146"/>
    </location>
    <ligand>
        <name>(S)-malate</name>
        <dbReference type="ChEBI" id="CHEBI:15589"/>
    </ligand>
</feature>
<evidence type="ECO:0000256" key="4">
    <source>
        <dbReference type="ARBA" id="ARBA00023002"/>
    </source>
</evidence>
<dbReference type="Gene3D" id="3.40.50.720">
    <property type="entry name" value="NAD(P)-binding Rossmann-like Domain"/>
    <property type="match status" value="1"/>
</dbReference>
<protein>
    <recommendedName>
        <fullName evidence="8">Malic enzyme</fullName>
    </recommendedName>
</protein>
<feature type="binding site" evidence="7">
    <location>
        <position position="237"/>
    </location>
    <ligand>
        <name>a divalent metal cation</name>
        <dbReference type="ChEBI" id="CHEBI:60240"/>
    </ligand>
</feature>
<dbReference type="InterPro" id="IPR012301">
    <property type="entry name" value="Malic_N_dom"/>
</dbReference>
<dbReference type="InterPro" id="IPR012302">
    <property type="entry name" value="Malic_NAD-bd"/>
</dbReference>
<dbReference type="SUPFAM" id="SSF51735">
    <property type="entry name" value="NAD(P)-binding Rossmann-fold domains"/>
    <property type="match status" value="1"/>
</dbReference>
<dbReference type="CDD" id="cd05312">
    <property type="entry name" value="NAD_bind_1_malic_enz"/>
    <property type="match status" value="1"/>
</dbReference>
<evidence type="ECO:0000256" key="7">
    <source>
        <dbReference type="PIRSR" id="PIRSR000106-3"/>
    </source>
</evidence>
<comment type="caution">
    <text evidence="11">The sequence shown here is derived from an EMBL/GenBank/DDBJ whole genome shotgun (WGS) entry which is preliminary data.</text>
</comment>
<gene>
    <name evidence="11" type="ORF">V9T40_006652</name>
</gene>
<dbReference type="FunFam" id="3.40.50.10380:FF:000004">
    <property type="entry name" value="Malic enzyme"/>
    <property type="match status" value="1"/>
</dbReference>
<dbReference type="PIRSF" id="PIRSF000106">
    <property type="entry name" value="ME"/>
    <property type="match status" value="1"/>
</dbReference>
<dbReference type="PANTHER" id="PTHR23406">
    <property type="entry name" value="MALIC ENZYME-RELATED"/>
    <property type="match status" value="1"/>
</dbReference>
<dbReference type="InterPro" id="IPR015884">
    <property type="entry name" value="Malic_enzyme_CS"/>
</dbReference>
<comment type="cofactor">
    <cofactor evidence="1">
        <name>Mn(2+)</name>
        <dbReference type="ChEBI" id="CHEBI:29035"/>
    </cofactor>
</comment>
<dbReference type="GO" id="GO:0046872">
    <property type="term" value="F:metal ion binding"/>
    <property type="evidence" value="ECO:0007669"/>
    <property type="project" value="UniProtKB-KW"/>
</dbReference>
<evidence type="ECO:0000313" key="12">
    <source>
        <dbReference type="Proteomes" id="UP001367676"/>
    </source>
</evidence>
<evidence type="ECO:0000256" key="5">
    <source>
        <dbReference type="PIRSR" id="PIRSR000106-1"/>
    </source>
</evidence>
<dbReference type="PROSITE" id="PS00331">
    <property type="entry name" value="MALIC_ENZYMES"/>
    <property type="match status" value="1"/>
</dbReference>
<dbReference type="InterPro" id="IPR036291">
    <property type="entry name" value="NAD(P)-bd_dom_sf"/>
</dbReference>
<name>A0AAN9U1S9_9HEMI</name>
<comment type="similarity">
    <text evidence="2 8">Belongs to the malic enzymes family.</text>
</comment>
<dbReference type="InterPro" id="IPR046346">
    <property type="entry name" value="Aminoacid_DH-like_N_sf"/>
</dbReference>
<organism evidence="11 12">
    <name type="scientific">Parthenolecanium corni</name>
    <dbReference type="NCBI Taxonomy" id="536013"/>
    <lineage>
        <taxon>Eukaryota</taxon>
        <taxon>Metazoa</taxon>
        <taxon>Ecdysozoa</taxon>
        <taxon>Arthropoda</taxon>
        <taxon>Hexapoda</taxon>
        <taxon>Insecta</taxon>
        <taxon>Pterygota</taxon>
        <taxon>Neoptera</taxon>
        <taxon>Paraneoptera</taxon>
        <taxon>Hemiptera</taxon>
        <taxon>Sternorrhyncha</taxon>
        <taxon>Coccoidea</taxon>
        <taxon>Coccidae</taxon>
        <taxon>Parthenolecanium</taxon>
    </lineage>
</organism>
<dbReference type="PANTHER" id="PTHR23406:SF80">
    <property type="entry name" value="GH17657P-RELATED"/>
    <property type="match status" value="1"/>
</dbReference>
<evidence type="ECO:0000259" key="9">
    <source>
        <dbReference type="SMART" id="SM00919"/>
    </source>
</evidence>
<dbReference type="SUPFAM" id="SSF53223">
    <property type="entry name" value="Aminoacid dehydrogenase-like, N-terminal domain"/>
    <property type="match status" value="1"/>
</dbReference>
<feature type="domain" description="Malic enzyme NAD-binding" evidence="9">
    <location>
        <begin position="261"/>
        <end position="514"/>
    </location>
</feature>
<dbReference type="InterPro" id="IPR037062">
    <property type="entry name" value="Malic_N_dom_sf"/>
</dbReference>
<comment type="cofactor">
    <cofactor evidence="7">
        <name>Mg(2+)</name>
        <dbReference type="ChEBI" id="CHEBI:18420"/>
    </cofactor>
    <cofactor evidence="7">
        <name>Mn(2+)</name>
        <dbReference type="ChEBI" id="CHEBI:29035"/>
    </cofactor>
    <text evidence="7">Divalent metal cations. Prefers magnesium or manganese.</text>
</comment>
<dbReference type="Pfam" id="PF00390">
    <property type="entry name" value="malic"/>
    <property type="match status" value="1"/>
</dbReference>
<evidence type="ECO:0000256" key="3">
    <source>
        <dbReference type="ARBA" id="ARBA00022723"/>
    </source>
</evidence>
<dbReference type="GO" id="GO:0006108">
    <property type="term" value="P:malate metabolic process"/>
    <property type="evidence" value="ECO:0007669"/>
    <property type="project" value="TreeGrafter"/>
</dbReference>
<evidence type="ECO:0000256" key="8">
    <source>
        <dbReference type="RuleBase" id="RU003426"/>
    </source>
</evidence>
<dbReference type="Gene3D" id="3.40.50.10380">
    <property type="entry name" value="Malic enzyme, N-terminal domain"/>
    <property type="match status" value="1"/>
</dbReference>
<sequence>MELIFAPEVNLDELIQGPTYSVVERQRLGILGLLPAAVRTDEEEIARCKANLDRLTDDLDKYIYLAHLQDANERLFYQLLNTNVQEFMPLVYTPVVGLACQNFSLIFNKPPRGLFITIYDKGYIYEILKNWPEQDIRAIVVTDGERILGLGDLGANGMGIPIGKLSLYTALAGVKPSQCLPITLDVGCNTQSILDDPNYLGLRQRRITGPEYDEFLEEFMYACVRRFGRNVLIQFEDFGNHNAFRLLAKYRDDFCTFNDDIQGTASVAVAGLLASLKVTGTRLSDHTILFQGAGEASIGIANLCVMAMKKEGTSDKDAKSKIWLVDSKGLVVNNRPEGGISGHKQHFAKDVAPIRELGQAIKTIKPSILIGASAIGGAFTAEILQDMAKFNKQPVIFALSNPTHKSECTAEQAYTHTDGNAIFASGSPFDPVTYKGKTFEPGQGNNSYVFPGIALGVICAGAKVITDELFLISAQALADQVRETDLDVGRLYPPLQSIKDISVKIARAIVEEAYNTGVASTFPKPCYIEEFIRCQMYDTSRAQVLFPEYSYPKL</sequence>
<feature type="binding site" evidence="6">
    <location>
        <position position="445"/>
    </location>
    <ligand>
        <name>(S)-malate</name>
        <dbReference type="ChEBI" id="CHEBI:15589"/>
    </ligand>
</feature>
<evidence type="ECO:0000256" key="1">
    <source>
        <dbReference type="ARBA" id="ARBA00001936"/>
    </source>
</evidence>
<dbReference type="Pfam" id="PF03949">
    <property type="entry name" value="Malic_M"/>
    <property type="match status" value="1"/>
</dbReference>
<feature type="active site" description="Proton donor" evidence="5">
    <location>
        <position position="164"/>
    </location>
</feature>
<feature type="binding site" evidence="6">
    <location>
        <position position="401"/>
    </location>
    <ligand>
        <name>(S)-malate</name>
        <dbReference type="ChEBI" id="CHEBI:15589"/>
    </ligand>
</feature>
<dbReference type="EMBL" id="JBBCAQ010000007">
    <property type="protein sequence ID" value="KAK7602678.1"/>
    <property type="molecule type" value="Genomic_DNA"/>
</dbReference>
<dbReference type="AlphaFoldDB" id="A0AAN9U1S9"/>
<feature type="binding site" evidence="7">
    <location>
        <position position="236"/>
    </location>
    <ligand>
        <name>a divalent metal cation</name>
        <dbReference type="ChEBI" id="CHEBI:60240"/>
    </ligand>
</feature>
<keyword evidence="3 7" id="KW-0479">Metal-binding</keyword>
<dbReference type="SMART" id="SM01274">
    <property type="entry name" value="malic"/>
    <property type="match status" value="1"/>
</dbReference>
<proteinExistence type="inferred from homology"/>
<dbReference type="NCBIfam" id="NF010052">
    <property type="entry name" value="PRK13529.1"/>
    <property type="match status" value="1"/>
</dbReference>
<dbReference type="GO" id="GO:0051287">
    <property type="term" value="F:NAD binding"/>
    <property type="evidence" value="ECO:0007669"/>
    <property type="project" value="InterPro"/>
</dbReference>
<feature type="active site" description="Proton donor" evidence="5">
    <location>
        <position position="92"/>
    </location>
</feature>
<dbReference type="PRINTS" id="PR00072">
    <property type="entry name" value="MALOXRDTASE"/>
</dbReference>
<dbReference type="GO" id="GO:0005739">
    <property type="term" value="C:mitochondrion"/>
    <property type="evidence" value="ECO:0007669"/>
    <property type="project" value="TreeGrafter"/>
</dbReference>